<accession>A0A0F4M5G7</accession>
<dbReference type="RefSeq" id="WP_046326505.1">
    <property type="nucleotide sequence ID" value="NZ_CP029544.1"/>
</dbReference>
<sequence length="253" mass="29343">MKKKFYALYKIFLINAFSNKIALMFNIVFPVIYFAISNAPVLINNYTVSKDKLISASAYYFAYIALTTTLNSVILAMVEYRDYGYYKVIYMVTNSKYLVLISQFLSQWTFLIIELFLFNLITTLMFKSLAYLGYLLLTTIIAAIVFVLPLTMGLYFLLTVKLRLQTYNIVITLIILLSFMVSAFEAKNEILNLLLLCTPVKYLMTGYEVIMQMMFSRVNWANLINLLLVILIYVLFGMIFIAKQNISTIFEKK</sequence>
<dbReference type="EMBL" id="CP084389">
    <property type="protein sequence ID" value="UZX29711.1"/>
    <property type="molecule type" value="Genomic_DNA"/>
</dbReference>
<dbReference type="AlphaFoldDB" id="A0A0F4M5G7"/>
<keyword evidence="2" id="KW-1185">Reference proteome</keyword>
<protein>
    <submittedName>
        <fullName evidence="1">Uncharacterized protein</fullName>
    </submittedName>
</protein>
<dbReference type="Proteomes" id="UP001164557">
    <property type="component" value="Chromosome"/>
</dbReference>
<dbReference type="OrthoDB" id="2143919at2"/>
<name>A0A0F4M5G7_9LACO</name>
<reference evidence="1" key="1">
    <citation type="submission" date="2021-09" db="EMBL/GenBank/DDBJ databases">
        <title>Lactobacillus species from Apis mellifera, Switzerland.</title>
        <authorList>
            <person name="Pfister J."/>
            <person name="Brown A."/>
            <person name="Neumann P."/>
            <person name="Collaud A."/>
            <person name="Retschnig G."/>
            <person name="Perreten V."/>
        </authorList>
    </citation>
    <scope>NUCLEOTIDE SEQUENCE</scope>
    <source>
        <strain evidence="1">IBH002</strain>
    </source>
</reference>
<evidence type="ECO:0000313" key="1">
    <source>
        <dbReference type="EMBL" id="UZX29711.1"/>
    </source>
</evidence>
<dbReference type="KEGG" id="lhs:DLD54_00225"/>
<proteinExistence type="predicted"/>
<gene>
    <name evidence="1" type="ORF">LDX53_00250</name>
</gene>
<evidence type="ECO:0000313" key="2">
    <source>
        <dbReference type="Proteomes" id="UP001164557"/>
    </source>
</evidence>
<organism evidence="1 2">
    <name type="scientific">Lactobacillus helsingborgensis</name>
    <dbReference type="NCBI Taxonomy" id="1218494"/>
    <lineage>
        <taxon>Bacteria</taxon>
        <taxon>Bacillati</taxon>
        <taxon>Bacillota</taxon>
        <taxon>Bacilli</taxon>
        <taxon>Lactobacillales</taxon>
        <taxon>Lactobacillaceae</taxon>
        <taxon>Lactobacillus</taxon>
    </lineage>
</organism>